<name>A0AAV1QLR8_9ROSI</name>
<organism evidence="1 2">
    <name type="scientific">Dovyalis caffra</name>
    <dbReference type="NCBI Taxonomy" id="77055"/>
    <lineage>
        <taxon>Eukaryota</taxon>
        <taxon>Viridiplantae</taxon>
        <taxon>Streptophyta</taxon>
        <taxon>Embryophyta</taxon>
        <taxon>Tracheophyta</taxon>
        <taxon>Spermatophyta</taxon>
        <taxon>Magnoliopsida</taxon>
        <taxon>eudicotyledons</taxon>
        <taxon>Gunneridae</taxon>
        <taxon>Pentapetalae</taxon>
        <taxon>rosids</taxon>
        <taxon>fabids</taxon>
        <taxon>Malpighiales</taxon>
        <taxon>Salicaceae</taxon>
        <taxon>Flacourtieae</taxon>
        <taxon>Dovyalis</taxon>
    </lineage>
</organism>
<dbReference type="Gene3D" id="1.20.120.20">
    <property type="entry name" value="Apolipoprotein"/>
    <property type="match status" value="1"/>
</dbReference>
<proteinExistence type="predicted"/>
<sequence>MSPLTHSITSWDTRMESILSCLRSVVKVSLVWRAIQLRFYSMGNILALCLEKCSETFVWFKSQLEPFFKFLSSKFDELVNNIRRFFDNIAQECKEVIGELKKMIGETMKSTIKLAKSFCTSVTEGMLKTITEVKNAMHCLIDRLGEVVKEVYNNVKGFSGTSKQAARKMAEQLNLDFLLENEGLLFMIFELLIISLIPLQSESIMGNIIASAFQKVRDAFGWVKDKVVSFFKFLYDKICEALGYVKRSLKSFGGAKGDEKFKGYYSNTCFNDRELDCLADVIGSWLCPSENEAAPEKFKSSGTDHSFDIPELNFLISLLEVALHQFDLNA</sequence>
<comment type="caution">
    <text evidence="1">The sequence shown here is derived from an EMBL/GenBank/DDBJ whole genome shotgun (WGS) entry which is preliminary data.</text>
</comment>
<protein>
    <submittedName>
        <fullName evidence="1">Uncharacterized protein</fullName>
    </submittedName>
</protein>
<dbReference type="AlphaFoldDB" id="A0AAV1QLR8"/>
<accession>A0AAV1QLR8</accession>
<evidence type="ECO:0000313" key="2">
    <source>
        <dbReference type="Proteomes" id="UP001314170"/>
    </source>
</evidence>
<keyword evidence="2" id="KW-1185">Reference proteome</keyword>
<evidence type="ECO:0000313" key="1">
    <source>
        <dbReference type="EMBL" id="CAK7322622.1"/>
    </source>
</evidence>
<dbReference type="Proteomes" id="UP001314170">
    <property type="component" value="Unassembled WGS sequence"/>
</dbReference>
<gene>
    <name evidence="1" type="ORF">DCAF_LOCUS233</name>
</gene>
<reference evidence="1 2" key="1">
    <citation type="submission" date="2024-01" db="EMBL/GenBank/DDBJ databases">
        <authorList>
            <person name="Waweru B."/>
        </authorList>
    </citation>
    <scope>NUCLEOTIDE SEQUENCE [LARGE SCALE GENOMIC DNA]</scope>
</reference>
<dbReference type="EMBL" id="CAWUPB010000027">
    <property type="protein sequence ID" value="CAK7322622.1"/>
    <property type="molecule type" value="Genomic_DNA"/>
</dbReference>